<dbReference type="Pfam" id="PF01520">
    <property type="entry name" value="Amidase_3"/>
    <property type="match status" value="1"/>
</dbReference>
<dbReference type="SMART" id="SM00646">
    <property type="entry name" value="Ami_3"/>
    <property type="match status" value="1"/>
</dbReference>
<dbReference type="GO" id="GO:0009253">
    <property type="term" value="P:peptidoglycan catabolic process"/>
    <property type="evidence" value="ECO:0007669"/>
    <property type="project" value="InterPro"/>
</dbReference>
<organism evidence="6 7">
    <name type="scientific">Phaeocystidibacter marisrubri</name>
    <dbReference type="NCBI Taxonomy" id="1577780"/>
    <lineage>
        <taxon>Bacteria</taxon>
        <taxon>Pseudomonadati</taxon>
        <taxon>Bacteroidota</taxon>
        <taxon>Flavobacteriia</taxon>
        <taxon>Flavobacteriales</taxon>
        <taxon>Phaeocystidibacteraceae</taxon>
        <taxon>Phaeocystidibacter</taxon>
    </lineage>
</organism>
<sequence length="197" mass="21828">MKSLALFAFLSLVGSTFALFDSDDSPVLIINAGHGGKDPGSIVGNLEEADLNLAWATTLKNQAEERGMEVMMIRENDEYLDLKTRIERANSFDGKAILLSIHMNDAGEHTDKNGAMLYTKIGCSDEEILLRDEMVAHLSTFREVNIEEGEFYVLKNSVHPSLIINPGFMSNASDLANLQSPDYMHSFLDLVLNSIQE</sequence>
<dbReference type="GO" id="GO:0008745">
    <property type="term" value="F:N-acetylmuramoyl-L-alanine amidase activity"/>
    <property type="evidence" value="ECO:0007669"/>
    <property type="project" value="UniProtKB-EC"/>
</dbReference>
<evidence type="ECO:0000256" key="1">
    <source>
        <dbReference type="ARBA" id="ARBA00001561"/>
    </source>
</evidence>
<dbReference type="PANTHER" id="PTHR30404">
    <property type="entry name" value="N-ACETYLMURAMOYL-L-ALANINE AMIDASE"/>
    <property type="match status" value="1"/>
</dbReference>
<dbReference type="AlphaFoldDB" id="A0A6L3ZGS7"/>
<proteinExistence type="predicted"/>
<evidence type="ECO:0000259" key="5">
    <source>
        <dbReference type="SMART" id="SM00646"/>
    </source>
</evidence>
<dbReference type="GO" id="GO:0030288">
    <property type="term" value="C:outer membrane-bounded periplasmic space"/>
    <property type="evidence" value="ECO:0007669"/>
    <property type="project" value="TreeGrafter"/>
</dbReference>
<dbReference type="RefSeq" id="WP_151694055.1">
    <property type="nucleotide sequence ID" value="NZ_BMGX01000001.1"/>
</dbReference>
<protein>
    <recommendedName>
        <fullName evidence="2">N-acetylmuramoyl-L-alanine amidase</fullName>
        <ecNumber evidence="2">3.5.1.28</ecNumber>
    </recommendedName>
</protein>
<evidence type="ECO:0000313" key="7">
    <source>
        <dbReference type="Proteomes" id="UP000484164"/>
    </source>
</evidence>
<reference evidence="6 7" key="1">
    <citation type="submission" date="2019-10" db="EMBL/GenBank/DDBJ databases">
        <title>Genome sequence of Phaeocystidibacter marisrubri JCM30614 (type strain).</title>
        <authorList>
            <person name="Bowman J.P."/>
        </authorList>
    </citation>
    <scope>NUCLEOTIDE SEQUENCE [LARGE SCALE GENOMIC DNA]</scope>
    <source>
        <strain evidence="6 7">JCM 30614</strain>
    </source>
</reference>
<keyword evidence="3" id="KW-0378">Hydrolase</keyword>
<dbReference type="EMBL" id="WBVQ01000002">
    <property type="protein sequence ID" value="KAB2816627.1"/>
    <property type="molecule type" value="Genomic_DNA"/>
</dbReference>
<evidence type="ECO:0000313" key="6">
    <source>
        <dbReference type="EMBL" id="KAB2816627.1"/>
    </source>
</evidence>
<feature type="signal peptide" evidence="4">
    <location>
        <begin position="1"/>
        <end position="18"/>
    </location>
</feature>
<dbReference type="CDD" id="cd02696">
    <property type="entry name" value="MurNAc-LAA"/>
    <property type="match status" value="1"/>
</dbReference>
<dbReference type="OrthoDB" id="9806267at2"/>
<accession>A0A6L3ZGS7</accession>
<feature type="chain" id="PRO_5026991569" description="N-acetylmuramoyl-L-alanine amidase" evidence="4">
    <location>
        <begin position="19"/>
        <end position="197"/>
    </location>
</feature>
<dbReference type="Gene3D" id="3.40.630.40">
    <property type="entry name" value="Zn-dependent exopeptidases"/>
    <property type="match status" value="1"/>
</dbReference>
<name>A0A6L3ZGS7_9FLAO</name>
<feature type="domain" description="MurNAc-LAA" evidence="5">
    <location>
        <begin position="86"/>
        <end position="196"/>
    </location>
</feature>
<evidence type="ECO:0000256" key="4">
    <source>
        <dbReference type="SAM" id="SignalP"/>
    </source>
</evidence>
<keyword evidence="4" id="KW-0732">Signal</keyword>
<keyword evidence="7" id="KW-1185">Reference proteome</keyword>
<dbReference type="SUPFAM" id="SSF53187">
    <property type="entry name" value="Zn-dependent exopeptidases"/>
    <property type="match status" value="1"/>
</dbReference>
<evidence type="ECO:0000256" key="2">
    <source>
        <dbReference type="ARBA" id="ARBA00011901"/>
    </source>
</evidence>
<gene>
    <name evidence="6" type="ORF">F8C82_13175</name>
</gene>
<comment type="catalytic activity">
    <reaction evidence="1">
        <text>Hydrolyzes the link between N-acetylmuramoyl residues and L-amino acid residues in certain cell-wall glycopeptides.</text>
        <dbReference type="EC" id="3.5.1.28"/>
    </reaction>
</comment>
<dbReference type="EC" id="3.5.1.28" evidence="2"/>
<dbReference type="PANTHER" id="PTHR30404:SF0">
    <property type="entry name" value="N-ACETYLMURAMOYL-L-ALANINE AMIDASE AMIC"/>
    <property type="match status" value="1"/>
</dbReference>
<comment type="caution">
    <text evidence="6">The sequence shown here is derived from an EMBL/GenBank/DDBJ whole genome shotgun (WGS) entry which is preliminary data.</text>
</comment>
<evidence type="ECO:0000256" key="3">
    <source>
        <dbReference type="ARBA" id="ARBA00022801"/>
    </source>
</evidence>
<dbReference type="Proteomes" id="UP000484164">
    <property type="component" value="Unassembled WGS sequence"/>
</dbReference>
<dbReference type="InterPro" id="IPR050695">
    <property type="entry name" value="N-acetylmuramoyl_amidase_3"/>
</dbReference>
<dbReference type="InterPro" id="IPR002508">
    <property type="entry name" value="MurNAc-LAA_cat"/>
</dbReference>